<dbReference type="RefSeq" id="WP_113957020.1">
    <property type="nucleotide sequence ID" value="NZ_QNRR01000001.1"/>
</dbReference>
<comment type="caution">
    <text evidence="3">The sequence shown here is derived from an EMBL/GenBank/DDBJ whole genome shotgun (WGS) entry which is preliminary data.</text>
</comment>
<organism evidence="3 4">
    <name type="scientific">Roseimicrobium gellanilyticum</name>
    <dbReference type="NCBI Taxonomy" id="748857"/>
    <lineage>
        <taxon>Bacteria</taxon>
        <taxon>Pseudomonadati</taxon>
        <taxon>Verrucomicrobiota</taxon>
        <taxon>Verrucomicrobiia</taxon>
        <taxon>Verrucomicrobiales</taxon>
        <taxon>Verrucomicrobiaceae</taxon>
        <taxon>Roseimicrobium</taxon>
    </lineage>
</organism>
<dbReference type="OrthoDB" id="190478at2"/>
<sequence>MKSSSALFISKDGLATFWFLLAAGAVVGAAFYVYRLINKTALRPQYIIMTNPDVKPLSFELDPAKLEVRDRDQTRLLLDSVFNKSPSGLDAADRCRRMMSGTAWKWVQTELLDKQNDAFRDGQMHQKIEVERIDLRRLPEQGATLAMVSGQLLRTGIHEGRLFNEVWAVKADILWLPNTSLLEHGRIPIICHRFTCRETPVASTLRRTQEGAPPLPPSTSTPAPDAAPN</sequence>
<proteinExistence type="predicted"/>
<name>A0A366HV46_9BACT</name>
<keyword evidence="4" id="KW-1185">Reference proteome</keyword>
<gene>
    <name evidence="3" type="ORF">DES53_101946</name>
</gene>
<keyword evidence="2" id="KW-0812">Transmembrane</keyword>
<evidence type="ECO:0000313" key="3">
    <source>
        <dbReference type="EMBL" id="RBP48146.1"/>
    </source>
</evidence>
<dbReference type="EMBL" id="QNRR01000001">
    <property type="protein sequence ID" value="RBP48146.1"/>
    <property type="molecule type" value="Genomic_DNA"/>
</dbReference>
<feature type="region of interest" description="Disordered" evidence="1">
    <location>
        <begin position="203"/>
        <end position="229"/>
    </location>
</feature>
<feature type="compositionally biased region" description="Pro residues" evidence="1">
    <location>
        <begin position="213"/>
        <end position="229"/>
    </location>
</feature>
<protein>
    <submittedName>
        <fullName evidence="3">Uncharacterized protein</fullName>
    </submittedName>
</protein>
<evidence type="ECO:0000313" key="4">
    <source>
        <dbReference type="Proteomes" id="UP000253426"/>
    </source>
</evidence>
<evidence type="ECO:0000256" key="2">
    <source>
        <dbReference type="SAM" id="Phobius"/>
    </source>
</evidence>
<accession>A0A366HV46</accession>
<dbReference type="AlphaFoldDB" id="A0A366HV46"/>
<reference evidence="3 4" key="1">
    <citation type="submission" date="2018-06" db="EMBL/GenBank/DDBJ databases">
        <title>Genomic Encyclopedia of Type Strains, Phase IV (KMG-IV): sequencing the most valuable type-strain genomes for metagenomic binning, comparative biology and taxonomic classification.</title>
        <authorList>
            <person name="Goeker M."/>
        </authorList>
    </citation>
    <scope>NUCLEOTIDE SEQUENCE [LARGE SCALE GENOMIC DNA]</scope>
    <source>
        <strain evidence="3 4">DSM 25532</strain>
    </source>
</reference>
<dbReference type="Proteomes" id="UP000253426">
    <property type="component" value="Unassembled WGS sequence"/>
</dbReference>
<evidence type="ECO:0000256" key="1">
    <source>
        <dbReference type="SAM" id="MobiDB-lite"/>
    </source>
</evidence>
<keyword evidence="2" id="KW-0472">Membrane</keyword>
<keyword evidence="2" id="KW-1133">Transmembrane helix</keyword>
<feature type="transmembrane region" description="Helical" evidence="2">
    <location>
        <begin position="15"/>
        <end position="34"/>
    </location>
</feature>